<reference evidence="1 2" key="1">
    <citation type="journal article" date="2022" name="Plant J.">
        <title>Chromosome-level genome of Camellia lanceoleosa provides a valuable resource for understanding genome evolution and self-incompatibility.</title>
        <authorList>
            <person name="Gong W."/>
            <person name="Xiao S."/>
            <person name="Wang L."/>
            <person name="Liao Z."/>
            <person name="Chang Y."/>
            <person name="Mo W."/>
            <person name="Hu G."/>
            <person name="Li W."/>
            <person name="Zhao G."/>
            <person name="Zhu H."/>
            <person name="Hu X."/>
            <person name="Ji K."/>
            <person name="Xiang X."/>
            <person name="Song Q."/>
            <person name="Yuan D."/>
            <person name="Jin S."/>
            <person name="Zhang L."/>
        </authorList>
    </citation>
    <scope>NUCLEOTIDE SEQUENCE [LARGE SCALE GENOMIC DNA]</scope>
    <source>
        <strain evidence="1">SQ_2022a</strain>
    </source>
</reference>
<sequence>MELLYISISLVSLSIILIVFLSPSKAKNLPPGKTGWPVIGESIEYLGAGWKGQPEKFIFERISNYTSYIFKTNLMLQPTVVFCGAPAHKFLFTNENKLLQSWWPSSVDKIFPSSSQTSSKEEAIKMRKMLPHFFKPQALQWYIGIMDTIAQQHFAADWENKIACRLFLSIEDPKEVDRFLERFKLLSEGLVSIPVDLPGTPFHRSIKASEYIRNEFLMRIIKQRKIDLTEGKASLTQDILSHMLLTADEDGKFIKESDIADKILGLLIGGHDTASSACAFIVKYLAELPHIYQGVYKAREVLRLAPPVQGAFRDVLADFMYEGFYIPKGWKVHYQFLPYTFVPFRGGPRMCPGKEYARLEILVFRHNLVKRFKWEKLIPDEKIVVNPMPIPEKGLSIQLFPY</sequence>
<comment type="caution">
    <text evidence="1">The sequence shown here is derived from an EMBL/GenBank/DDBJ whole genome shotgun (WGS) entry which is preliminary data.</text>
</comment>
<evidence type="ECO:0000313" key="1">
    <source>
        <dbReference type="EMBL" id="KAI7989762.1"/>
    </source>
</evidence>
<evidence type="ECO:0000313" key="2">
    <source>
        <dbReference type="Proteomes" id="UP001060215"/>
    </source>
</evidence>
<name>A0ACC0FNS8_9ERIC</name>
<accession>A0ACC0FNS8</accession>
<dbReference type="Proteomes" id="UP001060215">
    <property type="component" value="Chromosome 14"/>
</dbReference>
<keyword evidence="2" id="KW-1185">Reference proteome</keyword>
<proteinExistence type="predicted"/>
<organism evidence="1 2">
    <name type="scientific">Camellia lanceoleosa</name>
    <dbReference type="NCBI Taxonomy" id="1840588"/>
    <lineage>
        <taxon>Eukaryota</taxon>
        <taxon>Viridiplantae</taxon>
        <taxon>Streptophyta</taxon>
        <taxon>Embryophyta</taxon>
        <taxon>Tracheophyta</taxon>
        <taxon>Spermatophyta</taxon>
        <taxon>Magnoliopsida</taxon>
        <taxon>eudicotyledons</taxon>
        <taxon>Gunneridae</taxon>
        <taxon>Pentapetalae</taxon>
        <taxon>asterids</taxon>
        <taxon>Ericales</taxon>
        <taxon>Theaceae</taxon>
        <taxon>Camellia</taxon>
    </lineage>
</organism>
<protein>
    <submittedName>
        <fullName evidence="1">Beta-amyrin 28-monooxygenase</fullName>
    </submittedName>
</protein>
<dbReference type="EMBL" id="CM045771">
    <property type="protein sequence ID" value="KAI7989762.1"/>
    <property type="molecule type" value="Genomic_DNA"/>
</dbReference>
<gene>
    <name evidence="1" type="ORF">LOK49_LG13G02996</name>
</gene>